<dbReference type="GO" id="GO:0016020">
    <property type="term" value="C:membrane"/>
    <property type="evidence" value="ECO:0007669"/>
    <property type="project" value="InterPro"/>
</dbReference>
<dbReference type="AlphaFoldDB" id="A0A133ZQ28"/>
<sequence length="159" mass="18144">MVYYIVGSLLLAATITDIFWRRIPNILVLIYFVSGIFILHSDFLIRFCISLIIFSALYRLRFFGAGDVKLFSLIIGFLGVYDGINMSVIALIFAGAGALVYLIFSAQLVKRFNMLANYCIRVLASGRLEKYGEYGLRDKHMMPMAPYFLAGFILWRCFC</sequence>
<keyword evidence="1" id="KW-0812">Transmembrane</keyword>
<accession>A0A133ZQ28</accession>
<keyword evidence="1" id="KW-0472">Membrane</keyword>
<evidence type="ECO:0000256" key="1">
    <source>
        <dbReference type="SAM" id="Phobius"/>
    </source>
</evidence>
<dbReference type="Pfam" id="PF01478">
    <property type="entry name" value="Peptidase_A24"/>
    <property type="match status" value="1"/>
</dbReference>
<evidence type="ECO:0000259" key="2">
    <source>
        <dbReference type="Pfam" id="PF01478"/>
    </source>
</evidence>
<feature type="transmembrane region" description="Helical" evidence="1">
    <location>
        <begin position="86"/>
        <end position="104"/>
    </location>
</feature>
<feature type="domain" description="Prepilin type IV endopeptidase peptidase" evidence="2">
    <location>
        <begin position="5"/>
        <end position="96"/>
    </location>
</feature>
<gene>
    <name evidence="3" type="ORF">HMPREF1866_01391</name>
</gene>
<dbReference type="STRING" id="467210.HMPREF1866_01391"/>
<keyword evidence="1" id="KW-1133">Transmembrane helix</keyword>
<evidence type="ECO:0000313" key="3">
    <source>
        <dbReference type="EMBL" id="KXB57510.1"/>
    </source>
</evidence>
<reference evidence="4" key="1">
    <citation type="submission" date="2016-01" db="EMBL/GenBank/DDBJ databases">
        <authorList>
            <person name="Mitreva M."/>
            <person name="Pepin K.H."/>
            <person name="Mihindukulasuriya K.A."/>
            <person name="Fulton R."/>
            <person name="Fronick C."/>
            <person name="O'Laughlin M."/>
            <person name="Miner T."/>
            <person name="Herter B."/>
            <person name="Rosa B.A."/>
            <person name="Cordes M."/>
            <person name="Tomlinson C."/>
            <person name="Wollam A."/>
            <person name="Palsikar V.B."/>
            <person name="Mardis E.R."/>
            <person name="Wilson R.K."/>
        </authorList>
    </citation>
    <scope>NUCLEOTIDE SEQUENCE [LARGE SCALE GENOMIC DNA]</scope>
    <source>
        <strain evidence="4">DNF00896</strain>
    </source>
</reference>
<dbReference type="RefSeq" id="WP_060931160.1">
    <property type="nucleotide sequence ID" value="NZ_KQ959827.1"/>
</dbReference>
<feature type="transmembrane region" description="Helical" evidence="1">
    <location>
        <begin position="26"/>
        <end position="48"/>
    </location>
</feature>
<proteinExistence type="predicted"/>
<dbReference type="OrthoDB" id="5508079at2"/>
<organism evidence="3 4">
    <name type="scientific">Lachnoanaerobaculum saburreum</name>
    <dbReference type="NCBI Taxonomy" id="467210"/>
    <lineage>
        <taxon>Bacteria</taxon>
        <taxon>Bacillati</taxon>
        <taxon>Bacillota</taxon>
        <taxon>Clostridia</taxon>
        <taxon>Lachnospirales</taxon>
        <taxon>Lachnospiraceae</taxon>
        <taxon>Lachnoanaerobaculum</taxon>
    </lineage>
</organism>
<keyword evidence="4" id="KW-1185">Reference proteome</keyword>
<dbReference type="Proteomes" id="UP000070394">
    <property type="component" value="Unassembled WGS sequence"/>
</dbReference>
<dbReference type="GO" id="GO:0004190">
    <property type="term" value="F:aspartic-type endopeptidase activity"/>
    <property type="evidence" value="ECO:0007669"/>
    <property type="project" value="InterPro"/>
</dbReference>
<evidence type="ECO:0000313" key="4">
    <source>
        <dbReference type="Proteomes" id="UP000070394"/>
    </source>
</evidence>
<comment type="caution">
    <text evidence="3">The sequence shown here is derived from an EMBL/GenBank/DDBJ whole genome shotgun (WGS) entry which is preliminary data.</text>
</comment>
<dbReference type="Gene3D" id="1.20.120.1220">
    <property type="match status" value="1"/>
</dbReference>
<dbReference type="PATRIC" id="fig|467210.3.peg.1377"/>
<name>A0A133ZQ28_9FIRM</name>
<protein>
    <submittedName>
        <fullName evidence="3">Peptidase, A24 family</fullName>
    </submittedName>
</protein>
<dbReference type="InterPro" id="IPR000045">
    <property type="entry name" value="Prepilin_IV_endopep_pep"/>
</dbReference>
<dbReference type="EMBL" id="LSDA01000088">
    <property type="protein sequence ID" value="KXB57510.1"/>
    <property type="molecule type" value="Genomic_DNA"/>
</dbReference>